<dbReference type="GO" id="GO:0016433">
    <property type="term" value="F:rRNA (adenine) methyltransferase activity"/>
    <property type="evidence" value="ECO:0007669"/>
    <property type="project" value="UniProtKB-UniRule"/>
</dbReference>
<dbReference type="GeneID" id="91103348"/>
<reference evidence="6 7" key="1">
    <citation type="submission" date="2024-01" db="EMBL/GenBank/DDBJ databases">
        <title>Comparative genomics of Cryptococcus and Kwoniella reveals pathogenesis evolution and contrasting modes of karyotype evolution via chromosome fusion or intercentromeric recombination.</title>
        <authorList>
            <person name="Coelho M.A."/>
            <person name="David-Palma M."/>
            <person name="Shea T."/>
            <person name="Bowers K."/>
            <person name="McGinley-Smith S."/>
            <person name="Mohammad A.W."/>
            <person name="Gnirke A."/>
            <person name="Yurkov A.M."/>
            <person name="Nowrousian M."/>
            <person name="Sun S."/>
            <person name="Cuomo C.A."/>
            <person name="Heitman J."/>
        </authorList>
    </citation>
    <scope>NUCLEOTIDE SEQUENCE [LARGE SCALE GENOMIC DNA]</scope>
    <source>
        <strain evidence="6 7">PYCC6329</strain>
    </source>
</reference>
<dbReference type="Pfam" id="PF11968">
    <property type="entry name" value="Bmt2"/>
    <property type="match status" value="1"/>
</dbReference>
<evidence type="ECO:0000256" key="5">
    <source>
        <dbReference type="SAM" id="MobiDB-lite"/>
    </source>
</evidence>
<dbReference type="GO" id="GO:0005730">
    <property type="term" value="C:nucleolus"/>
    <property type="evidence" value="ECO:0007669"/>
    <property type="project" value="UniProtKB-SubCell"/>
</dbReference>
<comment type="similarity">
    <text evidence="4">Belongs to the BMT2 family.</text>
</comment>
<keyword evidence="4" id="KW-0539">Nucleus</keyword>
<dbReference type="EMBL" id="CP144089">
    <property type="protein sequence ID" value="WWD06457.1"/>
    <property type="molecule type" value="Genomic_DNA"/>
</dbReference>
<dbReference type="InterPro" id="IPR021867">
    <property type="entry name" value="Bmt2/SAMTOR"/>
</dbReference>
<dbReference type="PANTHER" id="PTHR21008">
    <property type="entry name" value="S-ADENOSYLMETHIONINE SENSOR UPSTREAM OF MTORC1-RELATED"/>
    <property type="match status" value="1"/>
</dbReference>
<keyword evidence="3 4" id="KW-0949">S-adenosyl-L-methionine</keyword>
<protein>
    <recommendedName>
        <fullName evidence="4">25S rRNA adenine-N(1) methyltransferase</fullName>
        <ecNumber evidence="4">2.1.1.-</ecNumber>
    </recommendedName>
</protein>
<comment type="function">
    <text evidence="4">S-adenosyl-L-methionine-dependent methyltransferase that specifically methylates the N(1) position of an adenine present in helix 65 in 25S rRNA.</text>
</comment>
<sequence length="322" mass="35897">MGKTKKVKKQPISAFGPGPDAGPSKSQIPSKSTASTALGRLRSGSGNGTVVSRKITQSTITRFHTLLKQQANLKRNLKAGREKDGDTEVQGMWRQLDSIEQEMNELGGLNAYQIASTLGQSKERGGDSSKVLVKWLEELGIKREKMAQNEKLRMLEIGALVPDNYASCSKWIDNHPIDLHSQHPDILEQDFLERPLPSGEQNAFHVVSCSLVLNFVSSPADRGKMLSLIHQQLRGESPSFLFLVLPLPCLTNSRYLTLNTFQEMMRIIGFTLEKEQWKSGGKVGYWLWRKTDSAAGDNDQYRKKTVIQDGPKRNNFAVVLSS</sequence>
<dbReference type="InterPro" id="IPR029063">
    <property type="entry name" value="SAM-dependent_MTases_sf"/>
</dbReference>
<evidence type="ECO:0000256" key="2">
    <source>
        <dbReference type="ARBA" id="ARBA00022679"/>
    </source>
</evidence>
<feature type="compositionally biased region" description="Polar residues" evidence="5">
    <location>
        <begin position="24"/>
        <end position="36"/>
    </location>
</feature>
<comment type="subcellular location">
    <subcellularLocation>
        <location evidence="4">Nucleus</location>
        <location evidence="4">Nucleolus</location>
    </subcellularLocation>
</comment>
<dbReference type="RefSeq" id="XP_066084424.1">
    <property type="nucleotide sequence ID" value="XM_066228327.1"/>
</dbReference>
<name>A0AAX4KL58_9TREE</name>
<dbReference type="PANTHER" id="PTHR21008:SF1">
    <property type="entry name" value="25S RRNA (ADENINE(2142)-N(1))-METHYLTRANSFERASE"/>
    <property type="match status" value="1"/>
</dbReference>
<feature type="binding site" evidence="4">
    <location>
        <position position="178"/>
    </location>
    <ligand>
        <name>S-adenosyl-L-methionine</name>
        <dbReference type="ChEBI" id="CHEBI:59789"/>
    </ligand>
</feature>
<dbReference type="HAMAP" id="MF_03044">
    <property type="entry name" value="BMT2"/>
    <property type="match status" value="1"/>
</dbReference>
<dbReference type="EC" id="2.1.1.-" evidence="4"/>
<dbReference type="Proteomes" id="UP001358614">
    <property type="component" value="Chromosome 1"/>
</dbReference>
<proteinExistence type="inferred from homology"/>
<keyword evidence="2 4" id="KW-0808">Transferase</keyword>
<evidence type="ECO:0000313" key="6">
    <source>
        <dbReference type="EMBL" id="WWD06457.1"/>
    </source>
</evidence>
<evidence type="ECO:0000256" key="1">
    <source>
        <dbReference type="ARBA" id="ARBA00022603"/>
    </source>
</evidence>
<evidence type="ECO:0000313" key="7">
    <source>
        <dbReference type="Proteomes" id="UP001358614"/>
    </source>
</evidence>
<feature type="region of interest" description="Disordered" evidence="5">
    <location>
        <begin position="1"/>
        <end position="52"/>
    </location>
</feature>
<organism evidence="6 7">
    <name type="scientific">Kwoniella europaea PYCC6329</name>
    <dbReference type="NCBI Taxonomy" id="1423913"/>
    <lineage>
        <taxon>Eukaryota</taxon>
        <taxon>Fungi</taxon>
        <taxon>Dikarya</taxon>
        <taxon>Basidiomycota</taxon>
        <taxon>Agaricomycotina</taxon>
        <taxon>Tremellomycetes</taxon>
        <taxon>Tremellales</taxon>
        <taxon>Cryptococcaceae</taxon>
        <taxon>Kwoniella</taxon>
    </lineage>
</organism>
<dbReference type="AlphaFoldDB" id="A0AAX4KL58"/>
<evidence type="ECO:0000256" key="4">
    <source>
        <dbReference type="HAMAP-Rule" id="MF_03044"/>
    </source>
</evidence>
<keyword evidence="7" id="KW-1185">Reference proteome</keyword>
<accession>A0AAX4KL58</accession>
<dbReference type="SUPFAM" id="SSF53335">
    <property type="entry name" value="S-adenosyl-L-methionine-dependent methyltransferases"/>
    <property type="match status" value="1"/>
</dbReference>
<evidence type="ECO:0000256" key="3">
    <source>
        <dbReference type="ARBA" id="ARBA00022691"/>
    </source>
</evidence>
<keyword evidence="1 4" id="KW-0489">Methyltransferase</keyword>
<gene>
    <name evidence="6" type="ORF">V865_004547</name>
</gene>
<dbReference type="KEGG" id="ker:91103348"/>
<feature type="binding site" evidence="4">
    <location>
        <position position="158"/>
    </location>
    <ligand>
        <name>S-adenosyl-L-methionine</name>
        <dbReference type="ChEBI" id="CHEBI:59789"/>
    </ligand>
</feature>